<comment type="subunit">
    <text evidence="12">Monomer. Interacts with DnaB.</text>
</comment>
<organism evidence="16 17">
    <name type="scientific">Persicimonas caeni</name>
    <dbReference type="NCBI Taxonomy" id="2292766"/>
    <lineage>
        <taxon>Bacteria</taxon>
        <taxon>Deltaproteobacteria</taxon>
        <taxon>Bradymonadales</taxon>
        <taxon>Bradymonadaceae</taxon>
        <taxon>Persicimonas</taxon>
    </lineage>
</organism>
<evidence type="ECO:0000256" key="1">
    <source>
        <dbReference type="ARBA" id="ARBA00022478"/>
    </source>
</evidence>
<sequence length="603" mass="68367">MGLIPESVIEEVLARADILHTVRNYVSLKKSGSSFKGLCPFHDENTPSFYVTPSKGIFKCFGCGVGGNVISFMMEIEGWSFPEAVRQLAERNGVEIPEEDPQAAKRARKRREGKKLYWQIMETARAYFESQLWGEAGAAARHYLTEREIDEETAKNFGLGYAPQGWQNLLDHLQSKGISGKIAERAGLALSRNKGSGHYDRFRHRVVFPVVDIWDHTLAFGGRTIAANDDAPKYINSPETKFYTKGEQLYGLHAAKQGIQKAGYALLVEGNFDVICLHAKGFDTAVAPMGTALTSEQARLLQRYCDQVVIAFDGDSAGEEATVRCLQAFSEAKLEALVIRFDELEDPDTFVRRHGAEALSQKIEQAQPLVAWALDRVLAPAEGDNVDRKLSALEEAGDVLRHVGNQLAWEHYAQEVSRRLNIAPKLLKDYIRRPDQLRSRARQAVIEAHRPLELDSAEYGVLMVLLDHPEWLDKFLGDELENLLSTQELADFLELTRQHYERHGEINAPVLLEKIDHGAFRRTVAKALTDEGYDPEDPDKALQFYQDCVRTLKKNWATRSLDELTRQLDQIDFYNERNKFEELTRQKEQIAQFKASLDWDRSL</sequence>
<keyword evidence="2 12" id="KW-0639">Primosome</keyword>
<comment type="similarity">
    <text evidence="12 13">Belongs to the DnaG primase family.</text>
</comment>
<dbReference type="InterPro" id="IPR050219">
    <property type="entry name" value="DnaG_primase"/>
</dbReference>
<feature type="zinc finger region" description="CHC2-type" evidence="12 14">
    <location>
        <begin position="39"/>
        <end position="63"/>
    </location>
</feature>
<name>A0A4Y6PUC3_PERCE</name>
<dbReference type="PROSITE" id="PS50880">
    <property type="entry name" value="TOPRIM"/>
    <property type="match status" value="1"/>
</dbReference>
<comment type="function">
    <text evidence="12 13">RNA polymerase that catalyzes the synthesis of short RNA molecules used as primers for DNA polymerase during DNA replication.</text>
</comment>
<dbReference type="InterPro" id="IPR030846">
    <property type="entry name" value="DnaG_bac"/>
</dbReference>
<feature type="domain" description="Toprim" evidence="15">
    <location>
        <begin position="263"/>
        <end position="344"/>
    </location>
</feature>
<dbReference type="GO" id="GO:0005737">
    <property type="term" value="C:cytoplasm"/>
    <property type="evidence" value="ECO:0007669"/>
    <property type="project" value="TreeGrafter"/>
</dbReference>
<dbReference type="Gene3D" id="3.40.1360.10">
    <property type="match status" value="1"/>
</dbReference>
<dbReference type="Gene3D" id="1.10.860.10">
    <property type="entry name" value="DNAb Helicase, Chain A"/>
    <property type="match status" value="1"/>
</dbReference>
<comment type="domain">
    <text evidence="12">Contains an N-terminal zinc-binding domain, a central core domain that contains the primase activity, and a C-terminal DnaB-binding domain.</text>
</comment>
<dbReference type="InterPro" id="IPR006295">
    <property type="entry name" value="DNA_primase_DnaG"/>
</dbReference>
<dbReference type="PANTHER" id="PTHR30313">
    <property type="entry name" value="DNA PRIMASE"/>
    <property type="match status" value="1"/>
</dbReference>
<dbReference type="InterPro" id="IPR002694">
    <property type="entry name" value="Znf_CHC2"/>
</dbReference>
<keyword evidence="6 12" id="KW-0479">Metal-binding</keyword>
<dbReference type="GO" id="GO:0006269">
    <property type="term" value="P:DNA replication, synthesis of primer"/>
    <property type="evidence" value="ECO:0007669"/>
    <property type="project" value="UniProtKB-UniRule"/>
</dbReference>
<dbReference type="PANTHER" id="PTHR30313:SF2">
    <property type="entry name" value="DNA PRIMASE"/>
    <property type="match status" value="1"/>
</dbReference>
<keyword evidence="5 12" id="KW-0235">DNA replication</keyword>
<evidence type="ECO:0000256" key="8">
    <source>
        <dbReference type="ARBA" id="ARBA00022833"/>
    </source>
</evidence>
<dbReference type="InterPro" id="IPR013264">
    <property type="entry name" value="DNAG_N"/>
</dbReference>
<dbReference type="GO" id="GO:1990077">
    <property type="term" value="C:primosome complex"/>
    <property type="evidence" value="ECO:0007669"/>
    <property type="project" value="UniProtKB-KW"/>
</dbReference>
<dbReference type="AlphaFoldDB" id="A0A4Y6PUC3"/>
<dbReference type="Pfam" id="PF13155">
    <property type="entry name" value="Toprim_2"/>
    <property type="match status" value="1"/>
</dbReference>
<dbReference type="Pfam" id="PF08275">
    <property type="entry name" value="DNAG_N"/>
    <property type="match status" value="1"/>
</dbReference>
<evidence type="ECO:0000256" key="13">
    <source>
        <dbReference type="PIRNR" id="PIRNR002811"/>
    </source>
</evidence>
<dbReference type="SMART" id="SM00493">
    <property type="entry name" value="TOPRIM"/>
    <property type="match status" value="1"/>
</dbReference>
<dbReference type="InterPro" id="IPR036977">
    <property type="entry name" value="DNA_primase_Znf_CHC2"/>
</dbReference>
<dbReference type="Proteomes" id="UP000315995">
    <property type="component" value="Chromosome"/>
</dbReference>
<dbReference type="Pfam" id="PF01807">
    <property type="entry name" value="Zn_ribbon_DnaG"/>
    <property type="match status" value="1"/>
</dbReference>
<accession>A0A5B8Y620</accession>
<dbReference type="InterPro" id="IPR016136">
    <property type="entry name" value="DNA_helicase_N/primase_C"/>
</dbReference>
<evidence type="ECO:0000256" key="9">
    <source>
        <dbReference type="ARBA" id="ARBA00022842"/>
    </source>
</evidence>
<keyword evidence="8 12" id="KW-0862">Zinc</keyword>
<keyword evidence="1 12" id="KW-0240">DNA-directed RNA polymerase</keyword>
<dbReference type="FunFam" id="3.90.580.10:FF:000001">
    <property type="entry name" value="DNA primase"/>
    <property type="match status" value="1"/>
</dbReference>
<keyword evidence="3 12" id="KW-0808">Transferase</keyword>
<dbReference type="GO" id="GO:0008270">
    <property type="term" value="F:zinc ion binding"/>
    <property type="evidence" value="ECO:0007669"/>
    <property type="project" value="UniProtKB-UniRule"/>
</dbReference>
<proteinExistence type="inferred from homology"/>
<dbReference type="HAMAP" id="MF_00974">
    <property type="entry name" value="DNA_primase_DnaG"/>
    <property type="match status" value="1"/>
</dbReference>
<evidence type="ECO:0000313" key="17">
    <source>
        <dbReference type="Proteomes" id="UP000315995"/>
    </source>
</evidence>
<dbReference type="OrthoDB" id="9803773at2"/>
<accession>A0A4Y6PUC3</accession>
<dbReference type="Gene3D" id="3.90.980.10">
    <property type="entry name" value="DNA primase, catalytic core, N-terminal domain"/>
    <property type="match status" value="1"/>
</dbReference>
<evidence type="ECO:0000256" key="7">
    <source>
        <dbReference type="ARBA" id="ARBA00022771"/>
    </source>
</evidence>
<keyword evidence="10 12" id="KW-0238">DNA-binding</keyword>
<evidence type="ECO:0000256" key="2">
    <source>
        <dbReference type="ARBA" id="ARBA00022515"/>
    </source>
</evidence>
<keyword evidence="4 12" id="KW-0548">Nucleotidyltransferase</keyword>
<keyword evidence="17" id="KW-1185">Reference proteome</keyword>
<keyword evidence="7 12" id="KW-0863">Zinc-finger</keyword>
<evidence type="ECO:0000256" key="10">
    <source>
        <dbReference type="ARBA" id="ARBA00023125"/>
    </source>
</evidence>
<dbReference type="SUPFAM" id="SSF57783">
    <property type="entry name" value="Zinc beta-ribbon"/>
    <property type="match status" value="1"/>
</dbReference>
<dbReference type="EC" id="2.7.7.101" evidence="12"/>
<evidence type="ECO:0000256" key="3">
    <source>
        <dbReference type="ARBA" id="ARBA00022679"/>
    </source>
</evidence>
<evidence type="ECO:0000259" key="15">
    <source>
        <dbReference type="PROSITE" id="PS50880"/>
    </source>
</evidence>
<dbReference type="GO" id="GO:0003899">
    <property type="term" value="F:DNA-directed RNA polymerase activity"/>
    <property type="evidence" value="ECO:0007669"/>
    <property type="project" value="UniProtKB-UniRule"/>
</dbReference>
<evidence type="ECO:0000256" key="12">
    <source>
        <dbReference type="HAMAP-Rule" id="MF_00974"/>
    </source>
</evidence>
<keyword evidence="9" id="KW-0460">Magnesium</keyword>
<dbReference type="InterPro" id="IPR006171">
    <property type="entry name" value="TOPRIM_dom"/>
</dbReference>
<comment type="cofactor">
    <cofactor evidence="12 13 14">
        <name>Zn(2+)</name>
        <dbReference type="ChEBI" id="CHEBI:29105"/>
    </cofactor>
    <text evidence="12 13 14">Binds 1 zinc ion per monomer.</text>
</comment>
<comment type="catalytic activity">
    <reaction evidence="12">
        <text>ssDNA + n NTP = ssDNA/pppN(pN)n-1 hybrid + (n-1) diphosphate.</text>
        <dbReference type="EC" id="2.7.7.101"/>
    </reaction>
</comment>
<evidence type="ECO:0000256" key="4">
    <source>
        <dbReference type="ARBA" id="ARBA00022695"/>
    </source>
</evidence>
<gene>
    <name evidence="12" type="primary">dnaG</name>
    <name evidence="16" type="ORF">FIV42_14155</name>
</gene>
<dbReference type="InterPro" id="IPR034151">
    <property type="entry name" value="TOPRIM_DnaG_bac"/>
</dbReference>
<dbReference type="SUPFAM" id="SSF56731">
    <property type="entry name" value="DNA primase core"/>
    <property type="match status" value="1"/>
</dbReference>
<dbReference type="NCBIfam" id="TIGR01391">
    <property type="entry name" value="dnaG"/>
    <property type="match status" value="1"/>
</dbReference>
<dbReference type="EMBL" id="CP041186">
    <property type="protein sequence ID" value="QDG51840.1"/>
    <property type="molecule type" value="Genomic_DNA"/>
</dbReference>
<protein>
    <recommendedName>
        <fullName evidence="12 13">DNA primase</fullName>
        <ecNumber evidence="12">2.7.7.101</ecNumber>
    </recommendedName>
</protein>
<evidence type="ECO:0000256" key="5">
    <source>
        <dbReference type="ARBA" id="ARBA00022705"/>
    </source>
</evidence>
<evidence type="ECO:0000256" key="11">
    <source>
        <dbReference type="ARBA" id="ARBA00023163"/>
    </source>
</evidence>
<evidence type="ECO:0000313" key="16">
    <source>
        <dbReference type="EMBL" id="QDG51840.1"/>
    </source>
</evidence>
<dbReference type="CDD" id="cd03364">
    <property type="entry name" value="TOPRIM_DnaG_primases"/>
    <property type="match status" value="1"/>
</dbReference>
<dbReference type="PIRSF" id="PIRSF002811">
    <property type="entry name" value="DnaG"/>
    <property type="match status" value="1"/>
</dbReference>
<dbReference type="Gene3D" id="3.90.580.10">
    <property type="entry name" value="Zinc finger, CHC2-type domain"/>
    <property type="match status" value="1"/>
</dbReference>
<dbReference type="SMART" id="SM00400">
    <property type="entry name" value="ZnF_CHCC"/>
    <property type="match status" value="1"/>
</dbReference>
<keyword evidence="11 12" id="KW-0804">Transcription</keyword>
<dbReference type="RefSeq" id="WP_141198320.1">
    <property type="nucleotide sequence ID" value="NZ_CP041186.1"/>
</dbReference>
<dbReference type="InterPro" id="IPR037068">
    <property type="entry name" value="DNA_primase_core_N_sf"/>
</dbReference>
<dbReference type="GO" id="GO:0003677">
    <property type="term" value="F:DNA binding"/>
    <property type="evidence" value="ECO:0007669"/>
    <property type="project" value="UniProtKB-KW"/>
</dbReference>
<reference evidence="16 17" key="1">
    <citation type="submission" date="2019-06" db="EMBL/GenBank/DDBJ databases">
        <title>Persicimonas caeni gen. nov., sp. nov., a predatory bacterium isolated from solar saltern.</title>
        <authorList>
            <person name="Wang S."/>
        </authorList>
    </citation>
    <scope>NUCLEOTIDE SEQUENCE [LARGE SCALE GENOMIC DNA]</scope>
    <source>
        <strain evidence="16 17">YN101</strain>
    </source>
</reference>
<dbReference type="GO" id="GO:0000428">
    <property type="term" value="C:DNA-directed RNA polymerase complex"/>
    <property type="evidence" value="ECO:0007669"/>
    <property type="project" value="UniProtKB-KW"/>
</dbReference>
<evidence type="ECO:0000256" key="14">
    <source>
        <dbReference type="PIRSR" id="PIRSR002811-1"/>
    </source>
</evidence>
<evidence type="ECO:0000256" key="6">
    <source>
        <dbReference type="ARBA" id="ARBA00022723"/>
    </source>
</evidence>